<keyword evidence="5" id="KW-0325">Glycoprotein</keyword>
<feature type="transmembrane region" description="Helical" evidence="9">
    <location>
        <begin position="247"/>
        <end position="268"/>
    </location>
</feature>
<dbReference type="Proteomes" id="UP000799291">
    <property type="component" value="Unassembled WGS sequence"/>
</dbReference>
<dbReference type="GO" id="GO:0098552">
    <property type="term" value="C:side of membrane"/>
    <property type="evidence" value="ECO:0007669"/>
    <property type="project" value="UniProtKB-KW"/>
</dbReference>
<dbReference type="AlphaFoldDB" id="A0A6G1IMA3"/>
<keyword evidence="5" id="KW-0336">GPI-anchor</keyword>
<comment type="subcellular location">
    <subcellularLocation>
        <location evidence="1">Membrane</location>
        <topology evidence="1">Lipid-anchor</topology>
        <topology evidence="1">GPI-anchor</topology>
    </subcellularLocation>
    <subcellularLocation>
        <location evidence="2">Secreted</location>
    </subcellularLocation>
</comment>
<evidence type="ECO:0000313" key="11">
    <source>
        <dbReference type="EMBL" id="KAF2679275.1"/>
    </source>
</evidence>
<proteinExistence type="inferred from homology"/>
<dbReference type="Pfam" id="PF05730">
    <property type="entry name" value="CFEM"/>
    <property type="match status" value="1"/>
</dbReference>
<evidence type="ECO:0000256" key="2">
    <source>
        <dbReference type="ARBA" id="ARBA00004613"/>
    </source>
</evidence>
<sequence length="283" mass="31217">MGLQYHSLITSTVVVYIFVLKTRADRGFNAALLPRQTSAPGFVDPVIVPACPSNTCWQYSGPPPEICPLVDGPCPDNSDASDNGGSTCGMKQYTRDCYCNLKTGLRCAWSCSWTSWWDTEDWFASLCPDSPALKLDFSGLPNCARQCLDDAIFEYGCLTQSSNCFCARGDLFGCHEKSCSAGDWVQIENWLRDACSLDAEKAKMALEQGTFTIGDETDADEVTETAARVSGPPSLPPREPPTWDESFIFAILALTVLGGLGLWIYTCVAGRQRRIWQREHRAY</sequence>
<keyword evidence="9" id="KW-1133">Transmembrane helix</keyword>
<keyword evidence="12" id="KW-1185">Reference proteome</keyword>
<keyword evidence="4" id="KW-0964">Secreted</keyword>
<accession>A0A6G1IMA3</accession>
<comment type="similarity">
    <text evidence="3">Belongs to the RBT5 family.</text>
</comment>
<keyword evidence="9" id="KW-0812">Transmembrane</keyword>
<keyword evidence="6" id="KW-0732">Signal</keyword>
<reference evidence="11" key="1">
    <citation type="journal article" date="2020" name="Stud. Mycol.">
        <title>101 Dothideomycetes genomes: a test case for predicting lifestyles and emergence of pathogens.</title>
        <authorList>
            <person name="Haridas S."/>
            <person name="Albert R."/>
            <person name="Binder M."/>
            <person name="Bloem J."/>
            <person name="Labutti K."/>
            <person name="Salamov A."/>
            <person name="Andreopoulos B."/>
            <person name="Baker S."/>
            <person name="Barry K."/>
            <person name="Bills G."/>
            <person name="Bluhm B."/>
            <person name="Cannon C."/>
            <person name="Castanera R."/>
            <person name="Culley D."/>
            <person name="Daum C."/>
            <person name="Ezra D."/>
            <person name="Gonzalez J."/>
            <person name="Henrissat B."/>
            <person name="Kuo A."/>
            <person name="Liang C."/>
            <person name="Lipzen A."/>
            <person name="Lutzoni F."/>
            <person name="Magnuson J."/>
            <person name="Mondo S."/>
            <person name="Nolan M."/>
            <person name="Ohm R."/>
            <person name="Pangilinan J."/>
            <person name="Park H.-J."/>
            <person name="Ramirez L."/>
            <person name="Alfaro M."/>
            <person name="Sun H."/>
            <person name="Tritt A."/>
            <person name="Yoshinaga Y."/>
            <person name="Zwiers L.-H."/>
            <person name="Turgeon B."/>
            <person name="Goodwin S."/>
            <person name="Spatafora J."/>
            <person name="Crous P."/>
            <person name="Grigoriev I."/>
        </authorList>
    </citation>
    <scope>NUCLEOTIDE SEQUENCE</scope>
    <source>
        <strain evidence="11">CBS 122367</strain>
    </source>
</reference>
<keyword evidence="8" id="KW-0449">Lipoprotein</keyword>
<dbReference type="OrthoDB" id="3777625at2759"/>
<keyword evidence="7" id="KW-1015">Disulfide bond</keyword>
<feature type="domain" description="CFEM" evidence="10">
    <location>
        <begin position="138"/>
        <end position="196"/>
    </location>
</feature>
<dbReference type="GO" id="GO:0005576">
    <property type="term" value="C:extracellular region"/>
    <property type="evidence" value="ECO:0007669"/>
    <property type="project" value="UniProtKB-SubCell"/>
</dbReference>
<evidence type="ECO:0000256" key="9">
    <source>
        <dbReference type="SAM" id="Phobius"/>
    </source>
</evidence>
<evidence type="ECO:0000256" key="8">
    <source>
        <dbReference type="ARBA" id="ARBA00023288"/>
    </source>
</evidence>
<evidence type="ECO:0000256" key="1">
    <source>
        <dbReference type="ARBA" id="ARBA00004589"/>
    </source>
</evidence>
<dbReference type="EMBL" id="MU005604">
    <property type="protein sequence ID" value="KAF2679275.1"/>
    <property type="molecule type" value="Genomic_DNA"/>
</dbReference>
<organism evidence="11 12">
    <name type="scientific">Lentithecium fluviatile CBS 122367</name>
    <dbReference type="NCBI Taxonomy" id="1168545"/>
    <lineage>
        <taxon>Eukaryota</taxon>
        <taxon>Fungi</taxon>
        <taxon>Dikarya</taxon>
        <taxon>Ascomycota</taxon>
        <taxon>Pezizomycotina</taxon>
        <taxon>Dothideomycetes</taxon>
        <taxon>Pleosporomycetidae</taxon>
        <taxon>Pleosporales</taxon>
        <taxon>Massarineae</taxon>
        <taxon>Lentitheciaceae</taxon>
        <taxon>Lentithecium</taxon>
    </lineage>
</organism>
<keyword evidence="9" id="KW-0472">Membrane</keyword>
<evidence type="ECO:0000256" key="3">
    <source>
        <dbReference type="ARBA" id="ARBA00010031"/>
    </source>
</evidence>
<gene>
    <name evidence="11" type="ORF">K458DRAFT_435142</name>
</gene>
<protein>
    <recommendedName>
        <fullName evidence="10">CFEM domain-containing protein</fullName>
    </recommendedName>
</protein>
<evidence type="ECO:0000256" key="5">
    <source>
        <dbReference type="ARBA" id="ARBA00022622"/>
    </source>
</evidence>
<evidence type="ECO:0000313" key="12">
    <source>
        <dbReference type="Proteomes" id="UP000799291"/>
    </source>
</evidence>
<evidence type="ECO:0000256" key="4">
    <source>
        <dbReference type="ARBA" id="ARBA00022525"/>
    </source>
</evidence>
<name>A0A6G1IMA3_9PLEO</name>
<evidence type="ECO:0000256" key="6">
    <source>
        <dbReference type="ARBA" id="ARBA00022729"/>
    </source>
</evidence>
<evidence type="ECO:0000259" key="10">
    <source>
        <dbReference type="Pfam" id="PF05730"/>
    </source>
</evidence>
<dbReference type="InterPro" id="IPR008427">
    <property type="entry name" value="Extracellular_membr_CFEM_dom"/>
</dbReference>
<evidence type="ECO:0000256" key="7">
    <source>
        <dbReference type="ARBA" id="ARBA00023157"/>
    </source>
</evidence>